<evidence type="ECO:0000313" key="3">
    <source>
        <dbReference type="Proteomes" id="UP001215598"/>
    </source>
</evidence>
<feature type="region of interest" description="Disordered" evidence="1">
    <location>
        <begin position="1"/>
        <end position="20"/>
    </location>
</feature>
<evidence type="ECO:0000313" key="2">
    <source>
        <dbReference type="EMBL" id="KAJ7715767.1"/>
    </source>
</evidence>
<feature type="compositionally biased region" description="Low complexity" evidence="1">
    <location>
        <begin position="1"/>
        <end position="13"/>
    </location>
</feature>
<dbReference type="EMBL" id="JARKIB010000302">
    <property type="protein sequence ID" value="KAJ7715767.1"/>
    <property type="molecule type" value="Genomic_DNA"/>
</dbReference>
<dbReference type="Proteomes" id="UP001215598">
    <property type="component" value="Unassembled WGS sequence"/>
</dbReference>
<gene>
    <name evidence="2" type="ORF">B0H16DRAFT_1804948</name>
</gene>
<comment type="caution">
    <text evidence="2">The sequence shown here is derived from an EMBL/GenBank/DDBJ whole genome shotgun (WGS) entry which is preliminary data.</text>
</comment>
<name>A0AAD7H9N8_9AGAR</name>
<keyword evidence="3" id="KW-1185">Reference proteome</keyword>
<accession>A0AAD7H9N8</accession>
<dbReference type="AlphaFoldDB" id="A0AAD7H9N8"/>
<evidence type="ECO:0000256" key="1">
    <source>
        <dbReference type="SAM" id="MobiDB-lite"/>
    </source>
</evidence>
<evidence type="ECO:0008006" key="4">
    <source>
        <dbReference type="Google" id="ProtNLM"/>
    </source>
</evidence>
<organism evidence="2 3">
    <name type="scientific">Mycena metata</name>
    <dbReference type="NCBI Taxonomy" id="1033252"/>
    <lineage>
        <taxon>Eukaryota</taxon>
        <taxon>Fungi</taxon>
        <taxon>Dikarya</taxon>
        <taxon>Basidiomycota</taxon>
        <taxon>Agaricomycotina</taxon>
        <taxon>Agaricomycetes</taxon>
        <taxon>Agaricomycetidae</taxon>
        <taxon>Agaricales</taxon>
        <taxon>Marasmiineae</taxon>
        <taxon>Mycenaceae</taxon>
        <taxon>Mycena</taxon>
    </lineage>
</organism>
<reference evidence="2" key="1">
    <citation type="submission" date="2023-03" db="EMBL/GenBank/DDBJ databases">
        <title>Massive genome expansion in bonnet fungi (Mycena s.s.) driven by repeated elements and novel gene families across ecological guilds.</title>
        <authorList>
            <consortium name="Lawrence Berkeley National Laboratory"/>
            <person name="Harder C.B."/>
            <person name="Miyauchi S."/>
            <person name="Viragh M."/>
            <person name="Kuo A."/>
            <person name="Thoen E."/>
            <person name="Andreopoulos B."/>
            <person name="Lu D."/>
            <person name="Skrede I."/>
            <person name="Drula E."/>
            <person name="Henrissat B."/>
            <person name="Morin E."/>
            <person name="Kohler A."/>
            <person name="Barry K."/>
            <person name="LaButti K."/>
            <person name="Morin E."/>
            <person name="Salamov A."/>
            <person name="Lipzen A."/>
            <person name="Mereny Z."/>
            <person name="Hegedus B."/>
            <person name="Baldrian P."/>
            <person name="Stursova M."/>
            <person name="Weitz H."/>
            <person name="Taylor A."/>
            <person name="Grigoriev I.V."/>
            <person name="Nagy L.G."/>
            <person name="Martin F."/>
            <person name="Kauserud H."/>
        </authorList>
    </citation>
    <scope>NUCLEOTIDE SEQUENCE</scope>
    <source>
        <strain evidence="2">CBHHK182m</strain>
    </source>
</reference>
<protein>
    <recommendedName>
        <fullName evidence="4">Zn(2)-C6 fungal-type domain-containing protein</fullName>
    </recommendedName>
</protein>
<proteinExistence type="predicted"/>
<sequence>MATQSTSSSDVSSLDGGHAPPESKIKEYEFWIRVARLMTRTRLEGKNEWIGSNELVEWNRNNLGVCARCKGCSVPRKCVIDDGHPSCRTCRTAKAKCERKTKYIFDLTKDDYYPDFETFHAVYKKGPHAPMTKFKAVESRKKRRILLKATHSPPDVSIENSPNEPLPICEICARMYNIHNATAAPGLHRVMSIHTPEGIEYAPEFEDIRLEIRAIQIGLASVWSKLGSLYLGNQGQEEHLAVVRELMRKFCDLQEATRNPTLQQLTNPTSLNTI</sequence>